<protein>
    <recommendedName>
        <fullName evidence="2">Glycoside-hydrolase family GH114 TIM-barrel domain-containing protein</fullName>
    </recommendedName>
</protein>
<accession>A0A1Q2CLS4</accession>
<name>A0A1Q2CLS4_9ACTN</name>
<dbReference type="InterPro" id="IPR013785">
    <property type="entry name" value="Aldolase_TIM"/>
</dbReference>
<dbReference type="STRING" id="1332264.BW730_05565"/>
<feature type="chain" id="PRO_5039715734" description="Glycoside-hydrolase family GH114 TIM-barrel domain-containing protein" evidence="1">
    <location>
        <begin position="21"/>
        <end position="264"/>
    </location>
</feature>
<evidence type="ECO:0000313" key="3">
    <source>
        <dbReference type="EMBL" id="AQP47063.1"/>
    </source>
</evidence>
<proteinExistence type="predicted"/>
<dbReference type="EMBL" id="CP019606">
    <property type="protein sequence ID" value="AQP47063.1"/>
    <property type="molecule type" value="Genomic_DNA"/>
</dbReference>
<dbReference type="AlphaFoldDB" id="A0A1Q2CLS4"/>
<dbReference type="PANTHER" id="PTHR35273">
    <property type="entry name" value="ALPHA-1,4 POLYGALACTOSAMINIDASE, PUTATIVE (AFU_ORTHOLOGUE AFUA_3G07890)-RELATED"/>
    <property type="match status" value="1"/>
</dbReference>
<sequence length="264" mass="28252">MRPFLLPTVLACLLAAGCGAAQEGVQAPTGARPDYQLGTAYPPADDVEILVRDRTASPVEGLYNVCYVNAFQSQPGEEQGWESAGLLLLDGGVPVVDEEWDEALLDTSTPDARQAVAEVVGGWIDGCAEDGFAAVEFDNLDSHLRSHGLLTVDDNLALASLLVDRAHRAGLAAGQKNAAELVDRAREIGFDFAVAEECQEYDECDAYTEAYGRGVIQVEYADQPESNLAESCAARGGEISVVRRDRDLVAPGEEGYLAQWCDRG</sequence>
<dbReference type="PANTHER" id="PTHR35273:SF2">
    <property type="entry name" value="ALPHA-GALACTOSIDASE"/>
    <property type="match status" value="1"/>
</dbReference>
<dbReference type="SUPFAM" id="SSF51445">
    <property type="entry name" value="(Trans)glycosidases"/>
    <property type="match status" value="1"/>
</dbReference>
<dbReference type="InterPro" id="IPR017853">
    <property type="entry name" value="GH"/>
</dbReference>
<dbReference type="KEGG" id="tes:BW730_05565"/>
<reference evidence="4" key="1">
    <citation type="submission" date="2017-02" db="EMBL/GenBank/DDBJ databases">
        <title>Tessaracoccus aquaemaris sp. nov., isolated from the intestine of a Korean rockfish, Sebastes schlegelii, in a marine aquaculture pond.</title>
        <authorList>
            <person name="Tak E.J."/>
            <person name="Bae J.-W."/>
        </authorList>
    </citation>
    <scope>NUCLEOTIDE SEQUENCE [LARGE SCALE GENOMIC DNA]</scope>
    <source>
        <strain evidence="4">NSG39</strain>
    </source>
</reference>
<evidence type="ECO:0000259" key="2">
    <source>
        <dbReference type="Pfam" id="PF03537"/>
    </source>
</evidence>
<dbReference type="RefSeq" id="WP_077685386.1">
    <property type="nucleotide sequence ID" value="NZ_CP019606.1"/>
</dbReference>
<keyword evidence="1" id="KW-0732">Signal</keyword>
<feature type="signal peptide" evidence="1">
    <location>
        <begin position="1"/>
        <end position="20"/>
    </location>
</feature>
<evidence type="ECO:0000313" key="4">
    <source>
        <dbReference type="Proteomes" id="UP000188145"/>
    </source>
</evidence>
<feature type="domain" description="Glycoside-hydrolase family GH114 TIM-barrel" evidence="2">
    <location>
        <begin position="34"/>
        <end position="250"/>
    </location>
</feature>
<dbReference type="OrthoDB" id="319933at2"/>
<evidence type="ECO:0000256" key="1">
    <source>
        <dbReference type="SAM" id="SignalP"/>
    </source>
</evidence>
<dbReference type="Proteomes" id="UP000188145">
    <property type="component" value="Chromosome"/>
</dbReference>
<dbReference type="InterPro" id="IPR004352">
    <property type="entry name" value="GH114_TIM-barrel"/>
</dbReference>
<dbReference type="Pfam" id="PF03537">
    <property type="entry name" value="Glyco_hydro_114"/>
    <property type="match status" value="1"/>
</dbReference>
<gene>
    <name evidence="3" type="ORF">BW730_05565</name>
</gene>
<dbReference type="Gene3D" id="3.20.20.70">
    <property type="entry name" value="Aldolase class I"/>
    <property type="match status" value="1"/>
</dbReference>
<organism evidence="3 4">
    <name type="scientific">Tessaracoccus aquimaris</name>
    <dbReference type="NCBI Taxonomy" id="1332264"/>
    <lineage>
        <taxon>Bacteria</taxon>
        <taxon>Bacillati</taxon>
        <taxon>Actinomycetota</taxon>
        <taxon>Actinomycetes</taxon>
        <taxon>Propionibacteriales</taxon>
        <taxon>Propionibacteriaceae</taxon>
        <taxon>Tessaracoccus</taxon>
    </lineage>
</organism>
<dbReference type="PROSITE" id="PS51257">
    <property type="entry name" value="PROKAR_LIPOPROTEIN"/>
    <property type="match status" value="1"/>
</dbReference>
<keyword evidence="4" id="KW-1185">Reference proteome</keyword>